<gene>
    <name evidence="3" type="ORF">D4Z93_01770</name>
</gene>
<dbReference type="InterPro" id="IPR001296">
    <property type="entry name" value="Glyco_trans_1"/>
</dbReference>
<evidence type="ECO:0000313" key="4">
    <source>
        <dbReference type="Proteomes" id="UP000266301"/>
    </source>
</evidence>
<feature type="domain" description="Glycosyl transferase family 1" evidence="1">
    <location>
        <begin position="227"/>
        <end position="364"/>
    </location>
</feature>
<feature type="domain" description="Glycosyltransferase subfamily 4-like N-terminal" evidence="2">
    <location>
        <begin position="79"/>
        <end position="204"/>
    </location>
</feature>
<dbReference type="Gene3D" id="3.40.50.2000">
    <property type="entry name" value="Glycogen Phosphorylase B"/>
    <property type="match status" value="2"/>
</dbReference>
<name>A0A386H0W5_9CLOT</name>
<dbReference type="PANTHER" id="PTHR45947:SF3">
    <property type="entry name" value="SULFOQUINOVOSYL TRANSFERASE SQD2"/>
    <property type="match status" value="1"/>
</dbReference>
<proteinExistence type="predicted"/>
<evidence type="ECO:0000259" key="2">
    <source>
        <dbReference type="Pfam" id="PF13439"/>
    </source>
</evidence>
<accession>A0A386H0W5</accession>
<keyword evidence="4" id="KW-1185">Reference proteome</keyword>
<dbReference type="AlphaFoldDB" id="A0A386H0W5"/>
<dbReference type="InterPro" id="IPR028098">
    <property type="entry name" value="Glyco_trans_4-like_N"/>
</dbReference>
<evidence type="ECO:0000313" key="3">
    <source>
        <dbReference type="EMBL" id="AYD39337.1"/>
    </source>
</evidence>
<dbReference type="KEGG" id="cfer:D4Z93_01770"/>
<protein>
    <submittedName>
        <fullName evidence="3">Glycosyltransferase family 4 protein</fullName>
    </submittedName>
</protein>
<organism evidence="3 4">
    <name type="scientific">Clostridium fermenticellae</name>
    <dbReference type="NCBI Taxonomy" id="2068654"/>
    <lineage>
        <taxon>Bacteria</taxon>
        <taxon>Bacillati</taxon>
        <taxon>Bacillota</taxon>
        <taxon>Clostridia</taxon>
        <taxon>Eubacteriales</taxon>
        <taxon>Clostridiaceae</taxon>
        <taxon>Clostridium</taxon>
    </lineage>
</organism>
<reference evidence="3 4" key="1">
    <citation type="journal article" date="2019" name="Int. J. Syst. Evol. Microbiol.">
        <title>Clostridium fermenticellae sp. nov., isolated from the mud in a fermentation cellar for the production of the Chinese liquor, baijiu.</title>
        <authorList>
            <person name="Xu P.X."/>
            <person name="Chai L.J."/>
            <person name="Qiu T."/>
            <person name="Zhang X.J."/>
            <person name="Lu Z.M."/>
            <person name="Xiao C."/>
            <person name="Wang S.T."/>
            <person name="Shen C.H."/>
            <person name="Shi J.S."/>
            <person name="Xu Z.H."/>
        </authorList>
    </citation>
    <scope>NUCLEOTIDE SEQUENCE [LARGE SCALE GENOMIC DNA]</scope>
    <source>
        <strain evidence="3 4">JN500901</strain>
    </source>
</reference>
<evidence type="ECO:0000259" key="1">
    <source>
        <dbReference type="Pfam" id="PF00534"/>
    </source>
</evidence>
<keyword evidence="3" id="KW-0808">Transferase</keyword>
<dbReference type="Proteomes" id="UP000266301">
    <property type="component" value="Chromosome"/>
</dbReference>
<sequence length="393" mass="45217">MKQNNRIKVLVIPSWYPCQNNIINGVFFKEQVEALSGYGVNVGVIYAETQLGLRNISLSKLRSYHFQTMKILEDGVFTYRFMGYSFPPKIRVLKNKFWIDRMVKLADKYIGNNGIPDVIHAHSVLWGGYVAYIVSKKYSIPYIVTEHFSGLARGLISKREKLYAFKVFDNSRNIVCVSNSLKNLLENQYSVHNSIVIPNMVDTEFFYKGSRKCDSEHIFTFLDVCFLTKNKGVDVLINAFYRAFRYDNKVVLHIGGNGEELPKLKELVKKLKIEKKVIFLGELDREKVRHEMQKANCFVLSSHFETFGVVVIEALSTGCPVIATKCGGPEEILNKDIGVLTEKGDVEKLSQAMKYVYNNYNKYNSDSIRKYTIKNYSKESVCKEIVNLYRKII</sequence>
<dbReference type="RefSeq" id="WP_119970046.1">
    <property type="nucleotide sequence ID" value="NZ_CP032416.1"/>
</dbReference>
<dbReference type="Pfam" id="PF00534">
    <property type="entry name" value="Glycos_transf_1"/>
    <property type="match status" value="1"/>
</dbReference>
<dbReference type="PANTHER" id="PTHR45947">
    <property type="entry name" value="SULFOQUINOVOSYL TRANSFERASE SQD2"/>
    <property type="match status" value="1"/>
</dbReference>
<dbReference type="OrthoDB" id="9795068at2"/>
<dbReference type="SUPFAM" id="SSF53756">
    <property type="entry name" value="UDP-Glycosyltransferase/glycogen phosphorylase"/>
    <property type="match status" value="1"/>
</dbReference>
<dbReference type="EMBL" id="CP032416">
    <property type="protein sequence ID" value="AYD39337.1"/>
    <property type="molecule type" value="Genomic_DNA"/>
</dbReference>
<dbReference type="GO" id="GO:0016757">
    <property type="term" value="F:glycosyltransferase activity"/>
    <property type="evidence" value="ECO:0007669"/>
    <property type="project" value="InterPro"/>
</dbReference>
<dbReference type="Pfam" id="PF13439">
    <property type="entry name" value="Glyco_transf_4"/>
    <property type="match status" value="1"/>
</dbReference>
<dbReference type="InterPro" id="IPR050194">
    <property type="entry name" value="Glycosyltransferase_grp1"/>
</dbReference>